<protein>
    <submittedName>
        <fullName evidence="2">Uncharacterized protein</fullName>
    </submittedName>
</protein>
<evidence type="ECO:0000313" key="2">
    <source>
        <dbReference type="EMBL" id="CAI5790598.1"/>
    </source>
</evidence>
<evidence type="ECO:0000313" key="3">
    <source>
        <dbReference type="Proteomes" id="UP001178461"/>
    </source>
</evidence>
<evidence type="ECO:0000256" key="1">
    <source>
        <dbReference type="SAM" id="MobiDB-lite"/>
    </source>
</evidence>
<dbReference type="Proteomes" id="UP001178461">
    <property type="component" value="Chromosome 13"/>
</dbReference>
<proteinExistence type="predicted"/>
<dbReference type="EMBL" id="OX395138">
    <property type="protein sequence ID" value="CAI5790598.1"/>
    <property type="molecule type" value="Genomic_DNA"/>
</dbReference>
<dbReference type="AlphaFoldDB" id="A0AA35PM49"/>
<accession>A0AA35PM49</accession>
<organism evidence="2 3">
    <name type="scientific">Podarcis lilfordi</name>
    <name type="common">Lilford's wall lizard</name>
    <dbReference type="NCBI Taxonomy" id="74358"/>
    <lineage>
        <taxon>Eukaryota</taxon>
        <taxon>Metazoa</taxon>
        <taxon>Chordata</taxon>
        <taxon>Craniata</taxon>
        <taxon>Vertebrata</taxon>
        <taxon>Euteleostomi</taxon>
        <taxon>Lepidosauria</taxon>
        <taxon>Squamata</taxon>
        <taxon>Bifurcata</taxon>
        <taxon>Unidentata</taxon>
        <taxon>Episquamata</taxon>
        <taxon>Laterata</taxon>
        <taxon>Lacertibaenia</taxon>
        <taxon>Lacertidae</taxon>
        <taxon>Podarcis</taxon>
    </lineage>
</organism>
<feature type="region of interest" description="Disordered" evidence="1">
    <location>
        <begin position="57"/>
        <end position="88"/>
    </location>
</feature>
<gene>
    <name evidence="2" type="ORF">PODLI_1B011545</name>
</gene>
<sequence>MALSGVNQSHVQPVWAEIPSRSADIGAQAVPSSRVPIRTQLLTIIYKSVYRRILEEGEGDPSNPSALPAQNLLADPVNSRVPNQDTQEEEMDIFSEAVLIVNALL</sequence>
<keyword evidence="3" id="KW-1185">Reference proteome</keyword>
<name>A0AA35PM49_9SAUR</name>
<reference evidence="2" key="1">
    <citation type="submission" date="2022-12" db="EMBL/GenBank/DDBJ databases">
        <authorList>
            <person name="Alioto T."/>
            <person name="Alioto T."/>
            <person name="Gomez Garrido J."/>
        </authorList>
    </citation>
    <scope>NUCLEOTIDE SEQUENCE</scope>
</reference>